<name>A0A1J1HHV1_9DIPT</name>
<organism evidence="1 2">
    <name type="scientific">Clunio marinus</name>
    <dbReference type="NCBI Taxonomy" id="568069"/>
    <lineage>
        <taxon>Eukaryota</taxon>
        <taxon>Metazoa</taxon>
        <taxon>Ecdysozoa</taxon>
        <taxon>Arthropoda</taxon>
        <taxon>Hexapoda</taxon>
        <taxon>Insecta</taxon>
        <taxon>Pterygota</taxon>
        <taxon>Neoptera</taxon>
        <taxon>Endopterygota</taxon>
        <taxon>Diptera</taxon>
        <taxon>Nematocera</taxon>
        <taxon>Chironomoidea</taxon>
        <taxon>Chironomidae</taxon>
        <taxon>Clunio</taxon>
    </lineage>
</organism>
<accession>A0A1J1HHV1</accession>
<dbReference type="Proteomes" id="UP000183832">
    <property type="component" value="Unassembled WGS sequence"/>
</dbReference>
<evidence type="ECO:0000313" key="2">
    <source>
        <dbReference type="Proteomes" id="UP000183832"/>
    </source>
</evidence>
<sequence length="94" mass="11337">MLEFLKYLEEDYFIETLREHERLTYAELPFDVTNLVQVASKGLIWNKRFSPEQMMNEKKRIIHQADKFCEMPGDNTKMTNNSQCFYCIRHVLNI</sequence>
<reference evidence="1 2" key="1">
    <citation type="submission" date="2015-04" db="EMBL/GenBank/DDBJ databases">
        <authorList>
            <person name="Syromyatnikov M.Y."/>
            <person name="Popov V.N."/>
        </authorList>
    </citation>
    <scope>NUCLEOTIDE SEQUENCE [LARGE SCALE GENOMIC DNA]</scope>
</reference>
<dbReference type="AlphaFoldDB" id="A0A1J1HHV1"/>
<dbReference type="EMBL" id="CVRI01000004">
    <property type="protein sequence ID" value="CRK87130.1"/>
    <property type="molecule type" value="Genomic_DNA"/>
</dbReference>
<gene>
    <name evidence="1" type="ORF">CLUMA_CG000939</name>
</gene>
<proteinExistence type="predicted"/>
<protein>
    <submittedName>
        <fullName evidence="1">CLUMA_CG000939, isoform A</fullName>
    </submittedName>
</protein>
<keyword evidence="2" id="KW-1185">Reference proteome</keyword>
<evidence type="ECO:0000313" key="1">
    <source>
        <dbReference type="EMBL" id="CRK87130.1"/>
    </source>
</evidence>